<evidence type="ECO:0000256" key="2">
    <source>
        <dbReference type="ARBA" id="ARBA00023163"/>
    </source>
</evidence>
<comment type="caution">
    <text evidence="7">The sequence shown here is derived from an EMBL/GenBank/DDBJ whole genome shotgun (WGS) entry which is preliminary data.</text>
</comment>
<keyword evidence="4" id="KW-0479">Metal-binding</keyword>
<dbReference type="PROSITE" id="PS50158">
    <property type="entry name" value="ZF_CCHC"/>
    <property type="match status" value="1"/>
</dbReference>
<dbReference type="Proteomes" id="UP000770661">
    <property type="component" value="Unassembled WGS sequence"/>
</dbReference>
<proteinExistence type="predicted"/>
<keyword evidence="4" id="KW-0862">Zinc</keyword>
<dbReference type="PANTHER" id="PTHR10417:SF15">
    <property type="entry name" value="STERILE ALPHA MOTIF DOMAIN-CONTAINING 11"/>
    <property type="match status" value="1"/>
</dbReference>
<dbReference type="EMBL" id="JACEEZ010001812">
    <property type="protein sequence ID" value="KAG0728834.1"/>
    <property type="molecule type" value="Genomic_DNA"/>
</dbReference>
<dbReference type="SMART" id="SM00258">
    <property type="entry name" value="SAND"/>
    <property type="match status" value="1"/>
</dbReference>
<dbReference type="InterPro" id="IPR001878">
    <property type="entry name" value="Znf_CCHC"/>
</dbReference>
<evidence type="ECO:0000259" key="5">
    <source>
        <dbReference type="PROSITE" id="PS50158"/>
    </source>
</evidence>
<dbReference type="AlphaFoldDB" id="A0A8J4YWP5"/>
<reference evidence="7" key="1">
    <citation type="submission" date="2020-07" db="EMBL/GenBank/DDBJ databases">
        <title>The High-quality genome of the commercially important snow crab, Chionoecetes opilio.</title>
        <authorList>
            <person name="Jeong J.-H."/>
            <person name="Ryu S."/>
        </authorList>
    </citation>
    <scope>NUCLEOTIDE SEQUENCE</scope>
    <source>
        <strain evidence="7">MADBK_172401_WGS</strain>
        <tissue evidence="7">Digestive gland</tissue>
    </source>
</reference>
<dbReference type="PROSITE" id="PS50864">
    <property type="entry name" value="SAND"/>
    <property type="match status" value="1"/>
</dbReference>
<evidence type="ECO:0000256" key="4">
    <source>
        <dbReference type="PROSITE-ProRule" id="PRU00047"/>
    </source>
</evidence>
<evidence type="ECO:0000313" key="8">
    <source>
        <dbReference type="Proteomes" id="UP000770661"/>
    </source>
</evidence>
<feature type="domain" description="CCHC-type" evidence="5">
    <location>
        <begin position="292"/>
        <end position="305"/>
    </location>
</feature>
<dbReference type="InterPro" id="IPR000770">
    <property type="entry name" value="SAND_dom"/>
</dbReference>
<evidence type="ECO:0000313" key="7">
    <source>
        <dbReference type="EMBL" id="KAG0728834.1"/>
    </source>
</evidence>
<dbReference type="GO" id="GO:0008270">
    <property type="term" value="F:zinc ion binding"/>
    <property type="evidence" value="ECO:0007669"/>
    <property type="project" value="UniProtKB-KW"/>
</dbReference>
<dbReference type="SUPFAM" id="SSF63763">
    <property type="entry name" value="SAND domain-like"/>
    <property type="match status" value="1"/>
</dbReference>
<keyword evidence="4" id="KW-0863">Zinc-finger</keyword>
<evidence type="ECO:0000256" key="1">
    <source>
        <dbReference type="ARBA" id="ARBA00023015"/>
    </source>
</evidence>
<keyword evidence="3" id="KW-0539">Nucleus</keyword>
<keyword evidence="8" id="KW-1185">Reference proteome</keyword>
<keyword evidence="2" id="KW-0804">Transcription</keyword>
<evidence type="ECO:0000259" key="6">
    <source>
        <dbReference type="PROSITE" id="PS50864"/>
    </source>
</evidence>
<evidence type="ECO:0000256" key="3">
    <source>
        <dbReference type="ARBA" id="ARBA00023242"/>
    </source>
</evidence>
<sequence>MPQQEASQIGQRENCATDATNILHEVPSTTVAATGPITTTTAITTTTTIITTATPNIKTTTNTTATTTTATTTLPDFKTTPSFHFEPDWREAAQEPVLLVRCKKTVAELHKNRFGSGSRGKCIKLSKEWFTPTEFEVHCGRSASKDWKRSISAITVPQRDTSTTRGRDRGPRARALNISAVDKCDQNMTSADFRTWCRSVEDWLTLNEVKDRQVCYIYLVCVPAVQKALDARLSHAEWDATSSAATLAAARIMQDVTPIDVIAATRAMVYFLSCGSCHPAGREPCPAWNAACRACGRVGHFQKACISTKKQRKTYAVTSTMIAEPP</sequence>
<dbReference type="Gene3D" id="3.10.390.10">
    <property type="entry name" value="SAND domain-like"/>
    <property type="match status" value="1"/>
</dbReference>
<dbReference type="OrthoDB" id="6342663at2759"/>
<dbReference type="InterPro" id="IPR036875">
    <property type="entry name" value="Znf_CCHC_sf"/>
</dbReference>
<gene>
    <name evidence="7" type="primary">DEAF1</name>
    <name evidence="7" type="ORF">GWK47_031653</name>
</gene>
<dbReference type="Pfam" id="PF01342">
    <property type="entry name" value="SAND"/>
    <property type="match status" value="1"/>
</dbReference>
<dbReference type="PANTHER" id="PTHR10417">
    <property type="entry name" value="GLUCOCORTICOID MODULATORY ELEMENT-BINDING PROTEIN"/>
    <property type="match status" value="1"/>
</dbReference>
<dbReference type="GO" id="GO:0003677">
    <property type="term" value="F:DNA binding"/>
    <property type="evidence" value="ECO:0007669"/>
    <property type="project" value="UniProtKB-KW"/>
</dbReference>
<name>A0A8J4YWP5_CHIOP</name>
<dbReference type="InterPro" id="IPR010919">
    <property type="entry name" value="SAND-like_dom_sf"/>
</dbReference>
<organism evidence="7 8">
    <name type="scientific">Chionoecetes opilio</name>
    <name type="common">Atlantic snow crab</name>
    <name type="synonym">Cancer opilio</name>
    <dbReference type="NCBI Taxonomy" id="41210"/>
    <lineage>
        <taxon>Eukaryota</taxon>
        <taxon>Metazoa</taxon>
        <taxon>Ecdysozoa</taxon>
        <taxon>Arthropoda</taxon>
        <taxon>Crustacea</taxon>
        <taxon>Multicrustacea</taxon>
        <taxon>Malacostraca</taxon>
        <taxon>Eumalacostraca</taxon>
        <taxon>Eucarida</taxon>
        <taxon>Decapoda</taxon>
        <taxon>Pleocyemata</taxon>
        <taxon>Brachyura</taxon>
        <taxon>Eubrachyura</taxon>
        <taxon>Majoidea</taxon>
        <taxon>Majidae</taxon>
        <taxon>Chionoecetes</taxon>
    </lineage>
</organism>
<keyword evidence="1" id="KW-0805">Transcription regulation</keyword>
<feature type="domain" description="SAND" evidence="6">
    <location>
        <begin position="88"/>
        <end position="151"/>
    </location>
</feature>
<accession>A0A8J4YWP5</accession>
<protein>
    <submittedName>
        <fullName evidence="7">Deformed epidermal autoregulatory factor 1</fullName>
    </submittedName>
</protein>
<dbReference type="SUPFAM" id="SSF57756">
    <property type="entry name" value="Retrovirus zinc finger-like domains"/>
    <property type="match status" value="1"/>
</dbReference>